<reference evidence="2 3" key="1">
    <citation type="journal article" date="2019" name="Genome Biol. Evol.">
        <title>Insights into the evolution of the New World diploid cottons (Gossypium, subgenus Houzingenia) based on genome sequencing.</title>
        <authorList>
            <person name="Grover C.E."/>
            <person name="Arick M.A. 2nd"/>
            <person name="Thrash A."/>
            <person name="Conover J.L."/>
            <person name="Sanders W.S."/>
            <person name="Peterson D.G."/>
            <person name="Frelichowski J.E."/>
            <person name="Scheffler J.A."/>
            <person name="Scheffler B.E."/>
            <person name="Wendel J.F."/>
        </authorList>
    </citation>
    <scope>NUCLEOTIDE SEQUENCE [LARGE SCALE GENOMIC DNA]</scope>
    <source>
        <strain evidence="2">4</strain>
        <tissue evidence="2">Leaf</tissue>
    </source>
</reference>
<evidence type="ECO:0000313" key="2">
    <source>
        <dbReference type="EMBL" id="MBA0712537.1"/>
    </source>
</evidence>
<accession>A0A7J8ZL23</accession>
<feature type="domain" description="RNase H type-1" evidence="1">
    <location>
        <begin position="23"/>
        <end position="104"/>
    </location>
</feature>
<dbReference type="EMBL" id="JABEZV010000006">
    <property type="protein sequence ID" value="MBA0712537.1"/>
    <property type="molecule type" value="Genomic_DNA"/>
</dbReference>
<keyword evidence="3" id="KW-1185">Reference proteome</keyword>
<proteinExistence type="predicted"/>
<comment type="caution">
    <text evidence="2">The sequence shown here is derived from an EMBL/GenBank/DDBJ whole genome shotgun (WGS) entry which is preliminary data.</text>
</comment>
<dbReference type="GO" id="GO:0003676">
    <property type="term" value="F:nucleic acid binding"/>
    <property type="evidence" value="ECO:0007669"/>
    <property type="project" value="InterPro"/>
</dbReference>
<gene>
    <name evidence="2" type="ORF">Golax_011636</name>
</gene>
<protein>
    <recommendedName>
        <fullName evidence="1">RNase H type-1 domain-containing protein</fullName>
    </recommendedName>
</protein>
<dbReference type="GO" id="GO:0004523">
    <property type="term" value="F:RNA-DNA hybrid ribonuclease activity"/>
    <property type="evidence" value="ECO:0007669"/>
    <property type="project" value="InterPro"/>
</dbReference>
<name>A0A7J8ZL23_9ROSI</name>
<dbReference type="Pfam" id="PF13456">
    <property type="entry name" value="RVT_3"/>
    <property type="match status" value="1"/>
</dbReference>
<sequence length="162" mass="17807">MVDSIFSYIRELDGLKEKLPEQGGVLVSASVLNNNVSSMFATKALACVQALRFGTELGLASEVVEGDSLSIIKKCQSNEIDKSEIEAYVRDIQHYQRGFQSVCFKRGAYVHRGLVGNGPEMGQRARLGNDTRKVLHREGKNNEEHESKQGKVLFCSGAGTDI</sequence>
<dbReference type="Proteomes" id="UP000593574">
    <property type="component" value="Unassembled WGS sequence"/>
</dbReference>
<evidence type="ECO:0000259" key="1">
    <source>
        <dbReference type="Pfam" id="PF13456"/>
    </source>
</evidence>
<organism evidence="2 3">
    <name type="scientific">Gossypium laxum</name>
    <dbReference type="NCBI Taxonomy" id="34288"/>
    <lineage>
        <taxon>Eukaryota</taxon>
        <taxon>Viridiplantae</taxon>
        <taxon>Streptophyta</taxon>
        <taxon>Embryophyta</taxon>
        <taxon>Tracheophyta</taxon>
        <taxon>Spermatophyta</taxon>
        <taxon>Magnoliopsida</taxon>
        <taxon>eudicotyledons</taxon>
        <taxon>Gunneridae</taxon>
        <taxon>Pentapetalae</taxon>
        <taxon>rosids</taxon>
        <taxon>malvids</taxon>
        <taxon>Malvales</taxon>
        <taxon>Malvaceae</taxon>
        <taxon>Malvoideae</taxon>
        <taxon>Gossypium</taxon>
    </lineage>
</organism>
<dbReference type="InterPro" id="IPR002156">
    <property type="entry name" value="RNaseH_domain"/>
</dbReference>
<evidence type="ECO:0000313" key="3">
    <source>
        <dbReference type="Proteomes" id="UP000593574"/>
    </source>
</evidence>
<dbReference type="AlphaFoldDB" id="A0A7J8ZL23"/>
<feature type="non-terminal residue" evidence="2">
    <location>
        <position position="162"/>
    </location>
</feature>